<reference evidence="2" key="2">
    <citation type="submission" date="2024-03" db="EMBL/GenBank/DDBJ databases">
        <title>The Genome Sequence of Enterococcus sp. DIV0238c.</title>
        <authorList>
            <consortium name="The Broad Institute Genomics Platform"/>
            <consortium name="The Broad Institute Microbial Omics Core"/>
            <consortium name="The Broad Institute Genomic Center for Infectious Diseases"/>
            <person name="Earl A."/>
            <person name="Manson A."/>
            <person name="Gilmore M."/>
            <person name="Schwartman J."/>
            <person name="Shea T."/>
            <person name="Abouelleil A."/>
            <person name="Cao P."/>
            <person name="Chapman S."/>
            <person name="Cusick C."/>
            <person name="Young S."/>
            <person name="Neafsey D."/>
            <person name="Nusbaum C."/>
            <person name="Birren B."/>
        </authorList>
    </citation>
    <scope>NUCLEOTIDE SEQUENCE</scope>
    <source>
        <strain evidence="2">9D6_DIV0238</strain>
    </source>
</reference>
<protein>
    <submittedName>
        <fullName evidence="2">Uncharacterized protein</fullName>
    </submittedName>
</protein>
<feature type="transmembrane region" description="Helical" evidence="1">
    <location>
        <begin position="7"/>
        <end position="25"/>
    </location>
</feature>
<keyword evidence="1" id="KW-0472">Membrane</keyword>
<keyword evidence="1" id="KW-1133">Transmembrane helix</keyword>
<evidence type="ECO:0000313" key="2">
    <source>
        <dbReference type="EMBL" id="WYJ95525.1"/>
    </source>
</evidence>
<dbReference type="EMBL" id="CP147246">
    <property type="protein sequence ID" value="WYJ95525.1"/>
    <property type="molecule type" value="Genomic_DNA"/>
</dbReference>
<keyword evidence="3" id="KW-1185">Reference proteome</keyword>
<evidence type="ECO:0000313" key="3">
    <source>
        <dbReference type="Proteomes" id="UP000196151"/>
    </source>
</evidence>
<dbReference type="RefSeq" id="WP_207114582.1">
    <property type="nucleotide sequence ID" value="NZ_CP147246.1"/>
</dbReference>
<organism evidence="2 3">
    <name type="scientific">Candidatus Enterococcus dunnyi</name>
    <dbReference type="NCBI Taxonomy" id="1834192"/>
    <lineage>
        <taxon>Bacteria</taxon>
        <taxon>Bacillati</taxon>
        <taxon>Bacillota</taxon>
        <taxon>Bacilli</taxon>
        <taxon>Lactobacillales</taxon>
        <taxon>Enterococcaceae</taxon>
        <taxon>Enterococcus</taxon>
    </lineage>
</organism>
<name>A0AAQ3W575_9ENTE</name>
<gene>
    <name evidence="2" type="ORF">A5889_003073</name>
</gene>
<proteinExistence type="predicted"/>
<reference evidence="2" key="1">
    <citation type="submission" date="2017-05" db="EMBL/GenBank/DDBJ databases">
        <authorList>
            <consortium name="The Broad Institute Genomics Platform"/>
            <consortium name="The Broad Institute Genomic Center for Infectious Diseases"/>
            <person name="Earl A."/>
            <person name="Manson A."/>
            <person name="Schwartman J."/>
            <person name="Gilmore M."/>
            <person name="Abouelleil A."/>
            <person name="Cao P."/>
            <person name="Chapman S."/>
            <person name="Cusick C."/>
            <person name="Shea T."/>
            <person name="Young S."/>
            <person name="Neafsey D."/>
            <person name="Nusbaum C."/>
            <person name="Birren B."/>
        </authorList>
    </citation>
    <scope>NUCLEOTIDE SEQUENCE</scope>
    <source>
        <strain evidence="2">9D6_DIV0238</strain>
    </source>
</reference>
<sequence>MKNTINRISIIIVSILTIMVVVYLISNINSVYHSLYFPNQEKEFQVKIDKKNIEPQISVYLTKDKKETFEIRVNDSEGKSVEPDFVGEDRFTPKNKFFYSYRIYTGKGKQYTVKIKNRTDSFVYSYVSVNDNN</sequence>
<dbReference type="AlphaFoldDB" id="A0AAQ3W575"/>
<evidence type="ECO:0000256" key="1">
    <source>
        <dbReference type="SAM" id="Phobius"/>
    </source>
</evidence>
<keyword evidence="1" id="KW-0812">Transmembrane</keyword>
<dbReference type="Proteomes" id="UP000196151">
    <property type="component" value="Chromosome"/>
</dbReference>
<accession>A0AAQ3W575</accession>